<accession>A0A7X5ULE7</accession>
<name>A0A7X5ULE7_9PSEU</name>
<organism evidence="2 3">
    <name type="scientific">Saccharomonospora amisosensis</name>
    <dbReference type="NCBI Taxonomy" id="1128677"/>
    <lineage>
        <taxon>Bacteria</taxon>
        <taxon>Bacillati</taxon>
        <taxon>Actinomycetota</taxon>
        <taxon>Actinomycetes</taxon>
        <taxon>Pseudonocardiales</taxon>
        <taxon>Pseudonocardiaceae</taxon>
        <taxon>Saccharomonospora</taxon>
    </lineage>
</organism>
<feature type="region of interest" description="Disordered" evidence="1">
    <location>
        <begin position="21"/>
        <end position="108"/>
    </location>
</feature>
<evidence type="ECO:0000313" key="2">
    <source>
        <dbReference type="EMBL" id="NIJ10161.1"/>
    </source>
</evidence>
<evidence type="ECO:0000313" key="3">
    <source>
        <dbReference type="Proteomes" id="UP000545493"/>
    </source>
</evidence>
<reference evidence="2 3" key="1">
    <citation type="submission" date="2020-03" db="EMBL/GenBank/DDBJ databases">
        <title>Sequencing the genomes of 1000 actinobacteria strains.</title>
        <authorList>
            <person name="Klenk H.-P."/>
        </authorList>
    </citation>
    <scope>NUCLEOTIDE SEQUENCE [LARGE SCALE GENOMIC DNA]</scope>
    <source>
        <strain evidence="2 3">DSM 45685</strain>
    </source>
</reference>
<dbReference type="AlphaFoldDB" id="A0A7X5ULE7"/>
<proteinExistence type="predicted"/>
<feature type="compositionally biased region" description="Basic and acidic residues" evidence="1">
    <location>
        <begin position="21"/>
        <end position="31"/>
    </location>
</feature>
<keyword evidence="3" id="KW-1185">Reference proteome</keyword>
<feature type="compositionally biased region" description="Low complexity" evidence="1">
    <location>
        <begin position="40"/>
        <end position="49"/>
    </location>
</feature>
<evidence type="ECO:0000256" key="1">
    <source>
        <dbReference type="SAM" id="MobiDB-lite"/>
    </source>
</evidence>
<protein>
    <submittedName>
        <fullName evidence="2">Uncharacterized protein</fullName>
    </submittedName>
</protein>
<dbReference type="EMBL" id="JAAOYM010000001">
    <property type="protein sequence ID" value="NIJ10161.1"/>
    <property type="molecule type" value="Genomic_DNA"/>
</dbReference>
<feature type="compositionally biased region" description="Basic and acidic residues" evidence="1">
    <location>
        <begin position="61"/>
        <end position="107"/>
    </location>
</feature>
<dbReference type="RefSeq" id="WP_243852184.1">
    <property type="nucleotide sequence ID" value="NZ_JAAOYM010000001.1"/>
</dbReference>
<gene>
    <name evidence="2" type="ORF">FHU38_000505</name>
</gene>
<comment type="caution">
    <text evidence="2">The sequence shown here is derived from an EMBL/GenBank/DDBJ whole genome shotgun (WGS) entry which is preliminary data.</text>
</comment>
<dbReference type="Proteomes" id="UP000545493">
    <property type="component" value="Unassembled WGS sequence"/>
</dbReference>
<sequence>MVPISLLPNGNDAQHLRHVIGEGRYDAVEPRRRPRPAPERPQQPTQPRAYAPRQAQPSWFDNDRPRGVAEQQRAHVRPEPPPRSRQDRIDEPPPPRRPTGRERERKPRWWTRLAEWMRGSV</sequence>